<proteinExistence type="inferred from homology"/>
<feature type="active site" description="Nucleophile" evidence="9">
    <location>
        <position position="352"/>
    </location>
</feature>
<keyword evidence="3" id="KW-0328">Glycosyltransferase</keyword>
<dbReference type="GO" id="GO:0000032">
    <property type="term" value="P:cell wall mannoprotein biosynthetic process"/>
    <property type="evidence" value="ECO:0007669"/>
    <property type="project" value="TreeGrafter"/>
</dbReference>
<dbReference type="InterPro" id="IPR002685">
    <property type="entry name" value="Glyco_trans_15"/>
</dbReference>
<evidence type="ECO:0000256" key="2">
    <source>
        <dbReference type="ARBA" id="ARBA00007677"/>
    </source>
</evidence>
<feature type="region of interest" description="Disordered" evidence="10">
    <location>
        <begin position="56"/>
        <end position="76"/>
    </location>
</feature>
<feature type="compositionally biased region" description="Low complexity" evidence="10">
    <location>
        <begin position="59"/>
        <end position="74"/>
    </location>
</feature>
<keyword evidence="6" id="KW-0735">Signal-anchor</keyword>
<evidence type="ECO:0000256" key="3">
    <source>
        <dbReference type="ARBA" id="ARBA00022676"/>
    </source>
</evidence>
<feature type="transmembrane region" description="Helical" evidence="11">
    <location>
        <begin position="12"/>
        <end position="30"/>
    </location>
</feature>
<keyword evidence="8 11" id="KW-0472">Membrane</keyword>
<name>A0AA35JEI9_SACUV</name>
<dbReference type="PANTHER" id="PTHR31121:SF7">
    <property type="entry name" value="MANNOSYLTRANSFERASE KTR4-RELATED"/>
    <property type="match status" value="1"/>
</dbReference>
<dbReference type="SUPFAM" id="SSF53448">
    <property type="entry name" value="Nucleotide-diphospho-sugar transferases"/>
    <property type="match status" value="1"/>
</dbReference>
<gene>
    <name evidence="12" type="primary">SUVC04G4140</name>
    <name evidence="12" type="ORF">SUVC_04G4140</name>
</gene>
<dbReference type="GO" id="GO:0000026">
    <property type="term" value="F:alpha-1,2-mannosyltransferase activity"/>
    <property type="evidence" value="ECO:0007669"/>
    <property type="project" value="TreeGrafter"/>
</dbReference>
<evidence type="ECO:0000256" key="11">
    <source>
        <dbReference type="SAM" id="Phobius"/>
    </source>
</evidence>
<dbReference type="Proteomes" id="UP001162090">
    <property type="component" value="Chromosome 4"/>
</dbReference>
<comment type="subcellular location">
    <subcellularLocation>
        <location evidence="1">Membrane</location>
        <topology evidence="1">Single-pass type II membrane protein</topology>
    </subcellularLocation>
</comment>
<dbReference type="AlphaFoldDB" id="A0AA35JEI9"/>
<organism evidence="12 13">
    <name type="scientific">Saccharomyces uvarum</name>
    <name type="common">Yeast</name>
    <name type="synonym">Saccharomyces bayanus var. uvarum</name>
    <dbReference type="NCBI Taxonomy" id="230603"/>
    <lineage>
        <taxon>Eukaryota</taxon>
        <taxon>Fungi</taxon>
        <taxon>Dikarya</taxon>
        <taxon>Ascomycota</taxon>
        <taxon>Saccharomycotina</taxon>
        <taxon>Saccharomycetes</taxon>
        <taxon>Saccharomycetales</taxon>
        <taxon>Saccharomycetaceae</taxon>
        <taxon>Saccharomyces</taxon>
    </lineage>
</organism>
<dbReference type="EMBL" id="OX365915">
    <property type="protein sequence ID" value="CAI4059083.1"/>
    <property type="molecule type" value="Genomic_DNA"/>
</dbReference>
<evidence type="ECO:0000256" key="6">
    <source>
        <dbReference type="ARBA" id="ARBA00022968"/>
    </source>
</evidence>
<keyword evidence="5 11" id="KW-0812">Transmembrane</keyword>
<evidence type="ECO:0000256" key="5">
    <source>
        <dbReference type="ARBA" id="ARBA00022692"/>
    </source>
</evidence>
<dbReference type="GO" id="GO:0016020">
    <property type="term" value="C:membrane"/>
    <property type="evidence" value="ECO:0007669"/>
    <property type="project" value="UniProtKB-SubCell"/>
</dbReference>
<protein>
    <submittedName>
        <fullName evidence="12">Uncharacterized protein</fullName>
    </submittedName>
</protein>
<dbReference type="InterPro" id="IPR029044">
    <property type="entry name" value="Nucleotide-diphossugar_trans"/>
</dbReference>
<evidence type="ECO:0000256" key="9">
    <source>
        <dbReference type="PIRSR" id="PIRSR018153-1"/>
    </source>
</evidence>
<evidence type="ECO:0000256" key="8">
    <source>
        <dbReference type="ARBA" id="ARBA00023136"/>
    </source>
</evidence>
<dbReference type="Gene3D" id="3.90.550.10">
    <property type="entry name" value="Spore Coat Polysaccharide Biosynthesis Protein SpsA, Chain A"/>
    <property type="match status" value="1"/>
</dbReference>
<evidence type="ECO:0000256" key="1">
    <source>
        <dbReference type="ARBA" id="ARBA00004606"/>
    </source>
</evidence>
<dbReference type="FunFam" id="3.90.550.10:FF:000051">
    <property type="entry name" value="Alpha-1,2-mannosyltransferase (Ktr4)"/>
    <property type="match status" value="1"/>
</dbReference>
<evidence type="ECO:0000256" key="10">
    <source>
        <dbReference type="SAM" id="MobiDB-lite"/>
    </source>
</evidence>
<sequence length="464" mass="54082">MRFFSRRMLKTLTSMVILILVVVTVALYIISSNESYSQAVKETAKSQYDALRNSYNSLTGNTESSSESSENESGVADSLLERLHEPLYAKDSFDANDVLADNKQLYDEILAQEISEPKVDNLVRSGDPLAGKAKGTILSLVRNIDLEDIISSIQQLEEEYNKNFGYPYTFLNDEEFTDEFQNAIRALLPKDRLIEFGTIDPEKWNMPDSIDKDKFNVEMAQMAKENIHGAETVSYHNMCRFYSKEYYHHPLLSKYKYVWRLEPKVNFYCKVEYDVFQFMSMNDKIYGFVLNVYESPKTIKTLWTSTMDFVKEHPDYLNVNGAFGWLKDNSQNPQNYEDTQGYSTCHFWTNFEIVDLDFLRSEPYEQYMQYLEEKGGFYYERWGDAPVRSLALALFADKSRIHWFRDIGYFHLPYTNCPTCPKDSDRCNGDCVPGKFSPWSTLNGQNCQATWIEHSMTDEQLDMY</sequence>
<evidence type="ECO:0000313" key="13">
    <source>
        <dbReference type="Proteomes" id="UP001162090"/>
    </source>
</evidence>
<keyword evidence="7 11" id="KW-1133">Transmembrane helix</keyword>
<dbReference type="PANTHER" id="PTHR31121">
    <property type="entry name" value="ALPHA-1,2 MANNOSYLTRANSFERASE KTR1"/>
    <property type="match status" value="1"/>
</dbReference>
<dbReference type="GO" id="GO:0006487">
    <property type="term" value="P:protein N-linked glycosylation"/>
    <property type="evidence" value="ECO:0007669"/>
    <property type="project" value="TreeGrafter"/>
</dbReference>
<evidence type="ECO:0000256" key="4">
    <source>
        <dbReference type="ARBA" id="ARBA00022679"/>
    </source>
</evidence>
<accession>A0AA35JEI9</accession>
<dbReference type="PIRSF" id="PIRSF018153">
    <property type="entry name" value="Glyco_trans_15"/>
    <property type="match status" value="1"/>
</dbReference>
<evidence type="ECO:0000313" key="12">
    <source>
        <dbReference type="EMBL" id="CAI4059083.1"/>
    </source>
</evidence>
<evidence type="ECO:0000256" key="7">
    <source>
        <dbReference type="ARBA" id="ARBA00022989"/>
    </source>
</evidence>
<dbReference type="GO" id="GO:0006493">
    <property type="term" value="P:protein O-linked glycosylation"/>
    <property type="evidence" value="ECO:0007669"/>
    <property type="project" value="TreeGrafter"/>
</dbReference>
<dbReference type="Pfam" id="PF01793">
    <property type="entry name" value="Glyco_transf_15"/>
    <property type="match status" value="1"/>
</dbReference>
<comment type="similarity">
    <text evidence="2">Belongs to the glycosyltransferase 15 family.</text>
</comment>
<dbReference type="GO" id="GO:0005794">
    <property type="term" value="C:Golgi apparatus"/>
    <property type="evidence" value="ECO:0007669"/>
    <property type="project" value="TreeGrafter"/>
</dbReference>
<reference evidence="12" key="1">
    <citation type="submission" date="2022-10" db="EMBL/GenBank/DDBJ databases">
        <authorList>
            <person name="Byrne P K."/>
        </authorList>
    </citation>
    <scope>NUCLEOTIDE SEQUENCE</scope>
    <source>
        <strain evidence="12">CBS7001</strain>
    </source>
</reference>
<keyword evidence="4" id="KW-0808">Transferase</keyword>